<dbReference type="EMBL" id="PTIZ01000001">
    <property type="protein sequence ID" value="PPK78254.1"/>
    <property type="molecule type" value="Genomic_DNA"/>
</dbReference>
<dbReference type="RefSeq" id="WP_258075936.1">
    <property type="nucleotide sequence ID" value="NZ_PTIZ01000001.1"/>
</dbReference>
<evidence type="ECO:0008006" key="3">
    <source>
        <dbReference type="Google" id="ProtNLM"/>
    </source>
</evidence>
<evidence type="ECO:0000313" key="1">
    <source>
        <dbReference type="EMBL" id="PPK78254.1"/>
    </source>
</evidence>
<protein>
    <recommendedName>
        <fullName evidence="3">N-6 DNA methylase</fullName>
    </recommendedName>
</protein>
<sequence length="305" mass="34810">MATKERQADDAGIAAQVFDNSDFGYYKVNIERPDRRKAQFSAERIETLRFDKSLREPMQWIYSQWGEIVYQPGTLDEREKAILVWCDENELNLNTKNRQKLLSPSTWQKQLDLVQTAKALMAAIGEAESSDFNRFKDRVDAALKAQGIKLSAGDKKAILNAVSWYDETAEKIIAQKLKLGGDKLDQLLHHLDCTEQDLPDFGHYPTDKKGEYLSYETNTDLRDSESIPLKGNIHSYFLAEVKPHVAEAWINLDSTKIGYEISFNKYFYRHKPLRSMAEVASDIIALERQAEGLIADILGIDVSQI</sequence>
<evidence type="ECO:0000313" key="2">
    <source>
        <dbReference type="Proteomes" id="UP000240010"/>
    </source>
</evidence>
<dbReference type="AlphaFoldDB" id="A0A2S6HL89"/>
<accession>A0A2S6HL89</accession>
<organism evidence="1 2">
    <name type="scientific">Methylobacter tundripaludum</name>
    <dbReference type="NCBI Taxonomy" id="173365"/>
    <lineage>
        <taxon>Bacteria</taxon>
        <taxon>Pseudomonadati</taxon>
        <taxon>Pseudomonadota</taxon>
        <taxon>Gammaproteobacteria</taxon>
        <taxon>Methylococcales</taxon>
        <taxon>Methylococcaceae</taxon>
        <taxon>Methylobacter</taxon>
    </lineage>
</organism>
<name>A0A2S6HL89_9GAMM</name>
<proteinExistence type="predicted"/>
<dbReference type="Proteomes" id="UP000240010">
    <property type="component" value="Unassembled WGS sequence"/>
</dbReference>
<gene>
    <name evidence="1" type="ORF">B0F87_101636</name>
</gene>
<comment type="caution">
    <text evidence="1">The sequence shown here is derived from an EMBL/GenBank/DDBJ whole genome shotgun (WGS) entry which is preliminary data.</text>
</comment>
<reference evidence="1 2" key="1">
    <citation type="submission" date="2018-02" db="EMBL/GenBank/DDBJ databases">
        <title>Subsurface microbial communities from deep shales in Ohio and West Virginia, USA.</title>
        <authorList>
            <person name="Wrighton K."/>
        </authorList>
    </citation>
    <scope>NUCLEOTIDE SEQUENCE [LARGE SCALE GENOMIC DNA]</scope>
    <source>
        <strain evidence="1 2">OWC-DMM</strain>
    </source>
</reference>